<dbReference type="GO" id="GO:0008936">
    <property type="term" value="F:nicotinamidase activity"/>
    <property type="evidence" value="ECO:0007669"/>
    <property type="project" value="UniProtKB-EC"/>
</dbReference>
<dbReference type="Pfam" id="PF13499">
    <property type="entry name" value="EF-hand_7"/>
    <property type="match status" value="1"/>
</dbReference>
<keyword evidence="3" id="KW-0479">Metal-binding</keyword>
<dbReference type="InterPro" id="IPR036380">
    <property type="entry name" value="Isochorismatase-like_sf"/>
</dbReference>
<keyword evidence="11" id="KW-1185">Reference proteome</keyword>
<evidence type="ECO:0000256" key="3">
    <source>
        <dbReference type="ARBA" id="ARBA00022723"/>
    </source>
</evidence>
<protein>
    <recommendedName>
        <fullName evidence="7">nicotinamidase</fullName>
        <ecNumber evidence="7">3.5.1.19</ecNumber>
    </recommendedName>
    <alternativeName>
        <fullName evidence="8">Nicotinamide deamidase</fullName>
    </alternativeName>
</protein>
<dbReference type="CDD" id="cd01011">
    <property type="entry name" value="nicotinamidase"/>
    <property type="match status" value="1"/>
</dbReference>
<evidence type="ECO:0000256" key="6">
    <source>
        <dbReference type="ARBA" id="ARBA00037900"/>
    </source>
</evidence>
<dbReference type="InterPro" id="IPR011992">
    <property type="entry name" value="EF-hand-dom_pair"/>
</dbReference>
<evidence type="ECO:0000256" key="4">
    <source>
        <dbReference type="ARBA" id="ARBA00022801"/>
    </source>
</evidence>
<dbReference type="PANTHER" id="PTHR11080">
    <property type="entry name" value="PYRAZINAMIDASE/NICOTINAMIDASE"/>
    <property type="match status" value="1"/>
</dbReference>
<dbReference type="EMBL" id="OV696691">
    <property type="protein sequence ID" value="CAH1267368.1"/>
    <property type="molecule type" value="Genomic_DNA"/>
</dbReference>
<dbReference type="OrthoDB" id="167809at2759"/>
<accession>A0A8K0A186</accession>
<evidence type="ECO:0000256" key="1">
    <source>
        <dbReference type="ARBA" id="ARBA00006336"/>
    </source>
</evidence>
<dbReference type="SUPFAM" id="SSF47473">
    <property type="entry name" value="EF-hand"/>
    <property type="match status" value="1"/>
</dbReference>
<dbReference type="AlphaFoldDB" id="A0A8K0A186"/>
<dbReference type="Gene3D" id="1.10.238.10">
    <property type="entry name" value="EF-hand"/>
    <property type="match status" value="1"/>
</dbReference>
<dbReference type="InterPro" id="IPR018247">
    <property type="entry name" value="EF_Hand_1_Ca_BS"/>
</dbReference>
<dbReference type="Proteomes" id="UP000838412">
    <property type="component" value="Chromosome 6"/>
</dbReference>
<comment type="similarity">
    <text evidence="1">Belongs to the isochorismatase family.</text>
</comment>
<dbReference type="SMART" id="SM00054">
    <property type="entry name" value="EFh"/>
    <property type="match status" value="2"/>
</dbReference>
<dbReference type="EC" id="3.5.1.19" evidence="7"/>
<evidence type="ECO:0000313" key="10">
    <source>
        <dbReference type="EMBL" id="CAH1267368.1"/>
    </source>
</evidence>
<evidence type="ECO:0000256" key="2">
    <source>
        <dbReference type="ARBA" id="ARBA00022642"/>
    </source>
</evidence>
<evidence type="ECO:0000259" key="9">
    <source>
        <dbReference type="SMART" id="SM00054"/>
    </source>
</evidence>
<evidence type="ECO:0000256" key="5">
    <source>
        <dbReference type="ARBA" id="ARBA00022837"/>
    </source>
</evidence>
<dbReference type="Pfam" id="PF00857">
    <property type="entry name" value="Isochorismatase"/>
    <property type="match status" value="1"/>
</dbReference>
<reference evidence="10" key="1">
    <citation type="submission" date="2022-01" db="EMBL/GenBank/DDBJ databases">
        <authorList>
            <person name="Braso-Vives M."/>
        </authorList>
    </citation>
    <scope>NUCLEOTIDE SEQUENCE</scope>
</reference>
<dbReference type="SUPFAM" id="SSF52499">
    <property type="entry name" value="Isochorismatase-like hydrolases"/>
    <property type="match status" value="1"/>
</dbReference>
<feature type="domain" description="EF-hand" evidence="9">
    <location>
        <begin position="115"/>
        <end position="143"/>
    </location>
</feature>
<sequence length="413" mass="46194">MDHSIAVHIPQSQEGVARCLATAQLGRRSRETLLTQSIGAGAAADMGEAQTPSFERYRKTEVFRKPTAENLKECELCFGAFDKDRDGFLNNKEFHDLCGELVSNSKKAYNLSIEQTDRIFKLLDTNKDEKLDLSEFKTAWFYWLRQVLDCKSALIVVDMQNDFIEGSLAVRNCPAHEDGSAIIPTINRLLESVPFDAVVYTADWHPADHCSFVDNVQLREIHETSKIKADNAQVMDTVVFARPDKFEQKLWPAHCVQDSHGAELHPDLKVVKDHILIRKGLDPDVDSYSAFWDNMKKSSTPLVSELAKRHITDVYICGIATDVCVEFTSMDAIEHGFRTVLIEDACCGVSEEGIKETKTKLKKAGAILVQSAEVPDLVDCQDRPPQLAYQAAVNVAMATKAARSMDNIHNDMT</sequence>
<evidence type="ECO:0000256" key="8">
    <source>
        <dbReference type="ARBA" id="ARBA00043224"/>
    </source>
</evidence>
<dbReference type="InterPro" id="IPR052347">
    <property type="entry name" value="Isochorismatase_Nicotinamidase"/>
</dbReference>
<organism evidence="10 11">
    <name type="scientific">Branchiostoma lanceolatum</name>
    <name type="common">Common lancelet</name>
    <name type="synonym">Amphioxus lanceolatum</name>
    <dbReference type="NCBI Taxonomy" id="7740"/>
    <lineage>
        <taxon>Eukaryota</taxon>
        <taxon>Metazoa</taxon>
        <taxon>Chordata</taxon>
        <taxon>Cephalochordata</taxon>
        <taxon>Leptocardii</taxon>
        <taxon>Amphioxiformes</taxon>
        <taxon>Branchiostomatidae</taxon>
        <taxon>Branchiostoma</taxon>
    </lineage>
</organism>
<keyword evidence="2" id="KW-0662">Pyridine nucleotide biosynthesis</keyword>
<dbReference type="GO" id="GO:0005509">
    <property type="term" value="F:calcium ion binding"/>
    <property type="evidence" value="ECO:0007669"/>
    <property type="project" value="InterPro"/>
</dbReference>
<feature type="domain" description="EF-hand" evidence="9">
    <location>
        <begin position="73"/>
        <end position="101"/>
    </location>
</feature>
<dbReference type="CDD" id="cd00051">
    <property type="entry name" value="EFh"/>
    <property type="match status" value="1"/>
</dbReference>
<keyword evidence="5" id="KW-0106">Calcium</keyword>
<dbReference type="InterPro" id="IPR000868">
    <property type="entry name" value="Isochorismatase-like_dom"/>
</dbReference>
<dbReference type="PROSITE" id="PS00018">
    <property type="entry name" value="EF_HAND_1"/>
    <property type="match status" value="1"/>
</dbReference>
<dbReference type="Gene3D" id="3.40.50.850">
    <property type="entry name" value="Isochorismatase-like"/>
    <property type="match status" value="1"/>
</dbReference>
<gene>
    <name evidence="10" type="primary">Hypp3735</name>
    <name evidence="10" type="ORF">BLAG_LOCUS20752</name>
</gene>
<dbReference type="GO" id="GO:0019363">
    <property type="term" value="P:pyridine nucleotide biosynthetic process"/>
    <property type="evidence" value="ECO:0007669"/>
    <property type="project" value="UniProtKB-KW"/>
</dbReference>
<dbReference type="InterPro" id="IPR002048">
    <property type="entry name" value="EF_hand_dom"/>
</dbReference>
<proteinExistence type="inferred from homology"/>
<evidence type="ECO:0000313" key="11">
    <source>
        <dbReference type="Proteomes" id="UP000838412"/>
    </source>
</evidence>
<keyword evidence="4" id="KW-0378">Hydrolase</keyword>
<name>A0A8K0A186_BRALA</name>
<dbReference type="PANTHER" id="PTHR11080:SF2">
    <property type="entry name" value="LD05707P"/>
    <property type="match status" value="1"/>
</dbReference>
<evidence type="ECO:0000256" key="7">
    <source>
        <dbReference type="ARBA" id="ARBA00039017"/>
    </source>
</evidence>
<comment type="pathway">
    <text evidence="6">Cofactor biosynthesis; nicotinate biosynthesis; nicotinate from nicotinamide: step 1/1.</text>
</comment>